<evidence type="ECO:0000259" key="3">
    <source>
        <dbReference type="SMART" id="SM01027"/>
    </source>
</evidence>
<dbReference type="Proteomes" id="UP000824242">
    <property type="component" value="Unassembled WGS sequence"/>
</dbReference>
<dbReference type="InterPro" id="IPR022712">
    <property type="entry name" value="Beta_Casp"/>
</dbReference>
<dbReference type="InterPro" id="IPR050698">
    <property type="entry name" value="MBL"/>
</dbReference>
<dbReference type="AlphaFoldDB" id="A0A9D1AMY9"/>
<dbReference type="SMART" id="SM00849">
    <property type="entry name" value="Lactamase_B"/>
    <property type="match status" value="1"/>
</dbReference>
<dbReference type="PANTHER" id="PTHR11203">
    <property type="entry name" value="CLEAVAGE AND POLYADENYLATION SPECIFICITY FACTOR FAMILY MEMBER"/>
    <property type="match status" value="1"/>
</dbReference>
<dbReference type="Pfam" id="PF00753">
    <property type="entry name" value="Lactamase_B"/>
    <property type="match status" value="1"/>
</dbReference>
<gene>
    <name evidence="4" type="ORF">IAB89_06855</name>
</gene>
<name>A0A9D1AMY9_9FIRM</name>
<reference evidence="4" key="2">
    <citation type="journal article" date="2021" name="PeerJ">
        <title>Extensive microbial diversity within the chicken gut microbiome revealed by metagenomics and culture.</title>
        <authorList>
            <person name="Gilroy R."/>
            <person name="Ravi A."/>
            <person name="Getino M."/>
            <person name="Pursley I."/>
            <person name="Horton D.L."/>
            <person name="Alikhan N.F."/>
            <person name="Baker D."/>
            <person name="Gharbi K."/>
            <person name="Hall N."/>
            <person name="Watson M."/>
            <person name="Adriaenssens E.M."/>
            <person name="Foster-Nyarko E."/>
            <person name="Jarju S."/>
            <person name="Secka A."/>
            <person name="Antonio M."/>
            <person name="Oren A."/>
            <person name="Chaudhuri R.R."/>
            <person name="La Ragione R."/>
            <person name="Hildebrand F."/>
            <person name="Pallen M.J."/>
        </authorList>
    </citation>
    <scope>NUCLEOTIDE SEQUENCE</scope>
    <source>
        <strain evidence="4">ChiSxjej1B13-7958</strain>
    </source>
</reference>
<protein>
    <submittedName>
        <fullName evidence="4">MBL fold metallo-hydrolase</fullName>
    </submittedName>
</protein>
<evidence type="ECO:0000256" key="1">
    <source>
        <dbReference type="ARBA" id="ARBA00022801"/>
    </source>
</evidence>
<dbReference type="GO" id="GO:0004521">
    <property type="term" value="F:RNA endonuclease activity"/>
    <property type="evidence" value="ECO:0007669"/>
    <property type="project" value="TreeGrafter"/>
</dbReference>
<comment type="caution">
    <text evidence="4">The sequence shown here is derived from an EMBL/GenBank/DDBJ whole genome shotgun (WGS) entry which is preliminary data.</text>
</comment>
<keyword evidence="1" id="KW-0378">Hydrolase</keyword>
<evidence type="ECO:0000259" key="2">
    <source>
        <dbReference type="SMART" id="SM00849"/>
    </source>
</evidence>
<dbReference type="SUPFAM" id="SSF56281">
    <property type="entry name" value="Metallo-hydrolase/oxidoreductase"/>
    <property type="match status" value="1"/>
</dbReference>
<evidence type="ECO:0000313" key="4">
    <source>
        <dbReference type="EMBL" id="HIR47364.1"/>
    </source>
</evidence>
<dbReference type="InterPro" id="IPR011108">
    <property type="entry name" value="RMMBL"/>
</dbReference>
<dbReference type="Pfam" id="PF10996">
    <property type="entry name" value="Beta-Casp"/>
    <property type="match status" value="1"/>
</dbReference>
<evidence type="ECO:0000313" key="5">
    <source>
        <dbReference type="Proteomes" id="UP000824242"/>
    </source>
</evidence>
<sequence>MELSFLGAAHEVTGSCHYLKACGLHILVDCGMQQGPDEYENQEIPVNPAEIDYVLLTHAHIDHSGRLPLLYAKGFRGTVIATEATVDLCGIMLRDSAHIQMFEAEWRNRKAKRSGHPEYIPLYDMNDAEGVLKRFRSCQYGETIRLSASVEIRYVDVGHLLGSASIEVWVEENSEKRKIVFSGDIGNINQPLLRDPQKIEEADYVVMECTYGDRSHDAPPDYAKELANVIQRTFDRGGNVVIPSFAVGRTQELLYFLRRIKTEGLVKDHGDFPVYVDSPMAVEATNIFKENVVGYYDQEAMDLIRRGINPLGVSNLRLSVTSDDSKEINNSGGCKVILSASGMCEAGRIKHHLKHNLWRPECTILFVGYQAEGTLGRAILEGADSVKLFGEEIEVRAEICRLSGISGHADNKGLLRWVQNFSPKPKRVFIVHGESSVCDLFAMRLRDEFGLRATAPYPGARYDLLRNTCLEEGVQEKVRKPSPARRASAVFQRLVDAGKRLAIVIRHNEGGANKDLAKFADQINALCDKWDR</sequence>
<dbReference type="InterPro" id="IPR001279">
    <property type="entry name" value="Metallo-B-lactamas"/>
</dbReference>
<dbReference type="Gene3D" id="3.60.15.10">
    <property type="entry name" value="Ribonuclease Z/Hydroxyacylglutathione hydrolase-like"/>
    <property type="match status" value="1"/>
</dbReference>
<feature type="domain" description="Metallo-beta-lactamase" evidence="2">
    <location>
        <begin position="13"/>
        <end position="245"/>
    </location>
</feature>
<dbReference type="Pfam" id="PF07521">
    <property type="entry name" value="RMMBL"/>
    <property type="match status" value="1"/>
</dbReference>
<dbReference type="EMBL" id="DVGZ01000073">
    <property type="protein sequence ID" value="HIR47364.1"/>
    <property type="molecule type" value="Genomic_DNA"/>
</dbReference>
<dbReference type="PANTHER" id="PTHR11203:SF37">
    <property type="entry name" value="INTEGRATOR COMPLEX SUBUNIT 11"/>
    <property type="match status" value="1"/>
</dbReference>
<dbReference type="InterPro" id="IPR036866">
    <property type="entry name" value="RibonucZ/Hydroxyglut_hydro"/>
</dbReference>
<dbReference type="GO" id="GO:0016787">
    <property type="term" value="F:hydrolase activity"/>
    <property type="evidence" value="ECO:0007669"/>
    <property type="project" value="UniProtKB-KW"/>
</dbReference>
<dbReference type="CDD" id="cd16295">
    <property type="entry name" value="TTHA0252-CPSF-like_MBL-fold"/>
    <property type="match status" value="1"/>
</dbReference>
<feature type="domain" description="Beta-Casp" evidence="3">
    <location>
        <begin position="250"/>
        <end position="379"/>
    </location>
</feature>
<reference evidence="4" key="1">
    <citation type="submission" date="2020-10" db="EMBL/GenBank/DDBJ databases">
        <authorList>
            <person name="Gilroy R."/>
        </authorList>
    </citation>
    <scope>NUCLEOTIDE SEQUENCE</scope>
    <source>
        <strain evidence="4">ChiSxjej1B13-7958</strain>
    </source>
</reference>
<accession>A0A9D1AMY9</accession>
<organism evidence="4 5">
    <name type="scientific">Candidatus Caccousia avicola</name>
    <dbReference type="NCBI Taxonomy" id="2840721"/>
    <lineage>
        <taxon>Bacteria</taxon>
        <taxon>Bacillati</taxon>
        <taxon>Bacillota</taxon>
        <taxon>Clostridia</taxon>
        <taxon>Eubacteriales</taxon>
        <taxon>Oscillospiraceae</taxon>
        <taxon>Oscillospiraceae incertae sedis</taxon>
        <taxon>Candidatus Caccousia</taxon>
    </lineage>
</organism>
<dbReference type="SMART" id="SM01027">
    <property type="entry name" value="Beta-Casp"/>
    <property type="match status" value="1"/>
</dbReference>
<proteinExistence type="predicted"/>
<dbReference type="Gene3D" id="3.40.50.10890">
    <property type="match status" value="1"/>
</dbReference>